<sequence>MRFDLLKILLVDDNPHMRLLLIEILRAVGVRQVYEAVDGTEALAILRKVAVDVVFTDLSMKGLDGIEFVNLVRRSPDSPNPFCPIVMITGHSTERRVHEARDAGVNEFLAKPVTARGVVHRLGLLIENPRAFVRSQAYVGPDRRRRDDARYQGDRRRDEDRGVTYVDVFQSPKHTPRA</sequence>
<gene>
    <name evidence="4" type="ORF">MZV50_05335</name>
</gene>
<proteinExistence type="predicted"/>
<dbReference type="PANTHER" id="PTHR43228">
    <property type="entry name" value="TWO-COMPONENT RESPONSE REGULATOR"/>
    <property type="match status" value="1"/>
</dbReference>
<name>A0ABY4ZYD9_9CAUL</name>
<evidence type="ECO:0000313" key="5">
    <source>
        <dbReference type="Proteomes" id="UP001057520"/>
    </source>
</evidence>
<keyword evidence="5" id="KW-1185">Reference proteome</keyword>
<evidence type="ECO:0000313" key="4">
    <source>
        <dbReference type="EMBL" id="USQ96987.1"/>
    </source>
</evidence>
<dbReference type="Pfam" id="PF00072">
    <property type="entry name" value="Response_reg"/>
    <property type="match status" value="1"/>
</dbReference>
<reference evidence="4 5" key="1">
    <citation type="submission" date="2022-04" db="EMBL/GenBank/DDBJ databases">
        <title>Genome sequence of soybean root-associated Caulobacter segnis RL271.</title>
        <authorList>
            <person name="Longley R."/>
            <person name="Bonito G."/>
            <person name="Trigodet F."/>
            <person name="Crosson S."/>
            <person name="Fiebig A."/>
        </authorList>
    </citation>
    <scope>NUCLEOTIDE SEQUENCE [LARGE SCALE GENOMIC DNA]</scope>
    <source>
        <strain evidence="4 5">RL271</strain>
    </source>
</reference>
<dbReference type="SUPFAM" id="SSF52172">
    <property type="entry name" value="CheY-like"/>
    <property type="match status" value="1"/>
</dbReference>
<feature type="region of interest" description="Disordered" evidence="2">
    <location>
        <begin position="143"/>
        <end position="178"/>
    </location>
</feature>
<accession>A0ABY4ZYD9</accession>
<feature type="domain" description="Response regulatory" evidence="3">
    <location>
        <begin position="7"/>
        <end position="126"/>
    </location>
</feature>
<dbReference type="Proteomes" id="UP001057520">
    <property type="component" value="Chromosome"/>
</dbReference>
<protein>
    <submittedName>
        <fullName evidence="4">Response regulator</fullName>
    </submittedName>
</protein>
<dbReference type="SMART" id="SM00448">
    <property type="entry name" value="REC"/>
    <property type="match status" value="1"/>
</dbReference>
<dbReference type="CDD" id="cd17546">
    <property type="entry name" value="REC_hyHK_CKI1_RcsC-like"/>
    <property type="match status" value="1"/>
</dbReference>
<dbReference type="InterPro" id="IPR001789">
    <property type="entry name" value="Sig_transdc_resp-reg_receiver"/>
</dbReference>
<dbReference type="InterPro" id="IPR052048">
    <property type="entry name" value="ST_Response_Regulator"/>
</dbReference>
<dbReference type="InterPro" id="IPR011006">
    <property type="entry name" value="CheY-like_superfamily"/>
</dbReference>
<evidence type="ECO:0000259" key="3">
    <source>
        <dbReference type="PROSITE" id="PS50110"/>
    </source>
</evidence>
<feature type="modified residue" description="4-aspartylphosphate" evidence="1">
    <location>
        <position position="57"/>
    </location>
</feature>
<feature type="compositionally biased region" description="Basic and acidic residues" evidence="2">
    <location>
        <begin position="143"/>
        <end position="162"/>
    </location>
</feature>
<evidence type="ECO:0000256" key="1">
    <source>
        <dbReference type="PROSITE-ProRule" id="PRU00169"/>
    </source>
</evidence>
<dbReference type="Gene3D" id="3.40.50.2300">
    <property type="match status" value="1"/>
</dbReference>
<dbReference type="EMBL" id="CP096040">
    <property type="protein sequence ID" value="USQ96987.1"/>
    <property type="molecule type" value="Genomic_DNA"/>
</dbReference>
<organism evidence="4 5">
    <name type="scientific">Caulobacter segnis</name>
    <dbReference type="NCBI Taxonomy" id="88688"/>
    <lineage>
        <taxon>Bacteria</taxon>
        <taxon>Pseudomonadati</taxon>
        <taxon>Pseudomonadota</taxon>
        <taxon>Alphaproteobacteria</taxon>
        <taxon>Caulobacterales</taxon>
        <taxon>Caulobacteraceae</taxon>
        <taxon>Caulobacter</taxon>
    </lineage>
</organism>
<keyword evidence="1" id="KW-0597">Phosphoprotein</keyword>
<dbReference type="PANTHER" id="PTHR43228:SF1">
    <property type="entry name" value="TWO-COMPONENT RESPONSE REGULATOR ARR22"/>
    <property type="match status" value="1"/>
</dbReference>
<evidence type="ECO:0000256" key="2">
    <source>
        <dbReference type="SAM" id="MobiDB-lite"/>
    </source>
</evidence>
<dbReference type="PROSITE" id="PS50110">
    <property type="entry name" value="RESPONSE_REGULATORY"/>
    <property type="match status" value="1"/>
</dbReference>